<dbReference type="EMBL" id="SUNJ01007598">
    <property type="protein sequence ID" value="TPP61866.1"/>
    <property type="molecule type" value="Genomic_DNA"/>
</dbReference>
<sequence>MYSCTHSSFFSIHVSFFHSFSGLWLMISGRPLLHNSSKPMILRIDITLGRCCLLFSHFGNSTIYHFPYDSFICEIAHPR</sequence>
<keyword evidence="2" id="KW-1185">Reference proteome</keyword>
<reference evidence="1 2" key="1">
    <citation type="submission" date="2019-04" db="EMBL/GenBank/DDBJ databases">
        <title>Annotation for the trematode Fasciola gigantica.</title>
        <authorList>
            <person name="Choi Y.-J."/>
        </authorList>
    </citation>
    <scope>NUCLEOTIDE SEQUENCE [LARGE SCALE GENOMIC DNA]</scope>
    <source>
        <strain evidence="1">Uganda_cow_1</strain>
    </source>
</reference>
<proteinExistence type="predicted"/>
<organism evidence="1 2">
    <name type="scientific">Fasciola gigantica</name>
    <name type="common">Giant liver fluke</name>
    <dbReference type="NCBI Taxonomy" id="46835"/>
    <lineage>
        <taxon>Eukaryota</taxon>
        <taxon>Metazoa</taxon>
        <taxon>Spiralia</taxon>
        <taxon>Lophotrochozoa</taxon>
        <taxon>Platyhelminthes</taxon>
        <taxon>Trematoda</taxon>
        <taxon>Digenea</taxon>
        <taxon>Plagiorchiida</taxon>
        <taxon>Echinostomata</taxon>
        <taxon>Echinostomatoidea</taxon>
        <taxon>Fasciolidae</taxon>
        <taxon>Fasciola</taxon>
    </lineage>
</organism>
<name>A0A504YNU2_FASGI</name>
<dbReference type="AlphaFoldDB" id="A0A504YNU2"/>
<comment type="caution">
    <text evidence="1">The sequence shown here is derived from an EMBL/GenBank/DDBJ whole genome shotgun (WGS) entry which is preliminary data.</text>
</comment>
<dbReference type="Proteomes" id="UP000316759">
    <property type="component" value="Unassembled WGS sequence"/>
</dbReference>
<protein>
    <submittedName>
        <fullName evidence="1">Uncharacterized protein</fullName>
    </submittedName>
</protein>
<accession>A0A504YNU2</accession>
<gene>
    <name evidence="1" type="ORF">FGIG_01489</name>
</gene>
<evidence type="ECO:0000313" key="2">
    <source>
        <dbReference type="Proteomes" id="UP000316759"/>
    </source>
</evidence>
<evidence type="ECO:0000313" key="1">
    <source>
        <dbReference type="EMBL" id="TPP61866.1"/>
    </source>
</evidence>